<comment type="catalytic activity">
    <reaction evidence="7">
        <text>UDP-N-acetyl-alpha-D-glucosamine + ATP = UDP-N-acetyl-alpha-D-glucosamine 3'-phosphate + ADP + H(+)</text>
        <dbReference type="Rhea" id="RHEA:32671"/>
        <dbReference type="ChEBI" id="CHEBI:15378"/>
        <dbReference type="ChEBI" id="CHEBI:30616"/>
        <dbReference type="ChEBI" id="CHEBI:57705"/>
        <dbReference type="ChEBI" id="CHEBI:64353"/>
        <dbReference type="ChEBI" id="CHEBI:456216"/>
        <dbReference type="EC" id="2.7.1.176"/>
    </reaction>
</comment>
<dbReference type="EC" id="2.7.1.176" evidence="2"/>
<dbReference type="GO" id="GO:0005524">
    <property type="term" value="F:ATP binding"/>
    <property type="evidence" value="ECO:0007669"/>
    <property type="project" value="UniProtKB-KW"/>
</dbReference>
<comment type="caution">
    <text evidence="9">The sequence shown here is derived from an EMBL/GenBank/DDBJ whole genome shotgun (WGS) entry which is preliminary data.</text>
</comment>
<organism evidence="9 10">
    <name type="scientific">Lacticaseibacillus manihotivorans DSM 13343 = JCM 12514</name>
    <dbReference type="NCBI Taxonomy" id="1423769"/>
    <lineage>
        <taxon>Bacteria</taxon>
        <taxon>Bacillati</taxon>
        <taxon>Bacillota</taxon>
        <taxon>Bacilli</taxon>
        <taxon>Lactobacillales</taxon>
        <taxon>Lactobacillaceae</taxon>
        <taxon>Lacticaseibacillus</taxon>
    </lineage>
</organism>
<evidence type="ECO:0000256" key="1">
    <source>
        <dbReference type="ARBA" id="ARBA00009104"/>
    </source>
</evidence>
<dbReference type="SUPFAM" id="SSF52540">
    <property type="entry name" value="P-loop containing nucleoside triphosphate hydrolases"/>
    <property type="match status" value="1"/>
</dbReference>
<evidence type="ECO:0000256" key="5">
    <source>
        <dbReference type="ARBA" id="ARBA00022840"/>
    </source>
</evidence>
<reference evidence="9 10" key="1">
    <citation type="journal article" date="2015" name="Genome Announc.">
        <title>Expanding the biotechnology potential of lactobacilli through comparative genomics of 213 strains and associated genera.</title>
        <authorList>
            <person name="Sun Z."/>
            <person name="Harris H.M."/>
            <person name="McCann A."/>
            <person name="Guo C."/>
            <person name="Argimon S."/>
            <person name="Zhang W."/>
            <person name="Yang X."/>
            <person name="Jeffery I.B."/>
            <person name="Cooney J.C."/>
            <person name="Kagawa T.F."/>
            <person name="Liu W."/>
            <person name="Song Y."/>
            <person name="Salvetti E."/>
            <person name="Wrobel A."/>
            <person name="Rasinkangas P."/>
            <person name="Parkhill J."/>
            <person name="Rea M.C."/>
            <person name="O'Sullivan O."/>
            <person name="Ritari J."/>
            <person name="Douillard F.P."/>
            <person name="Paul Ross R."/>
            <person name="Yang R."/>
            <person name="Briner A.E."/>
            <person name="Felis G.E."/>
            <person name="de Vos W.M."/>
            <person name="Barrangou R."/>
            <person name="Klaenhammer T.R."/>
            <person name="Caufield P.W."/>
            <person name="Cui Y."/>
            <person name="Zhang H."/>
            <person name="O'Toole P.W."/>
        </authorList>
    </citation>
    <scope>NUCLEOTIDE SEQUENCE [LARGE SCALE GENOMIC DNA]</scope>
    <source>
        <strain evidence="9 10">DSM 13343</strain>
    </source>
</reference>
<dbReference type="PATRIC" id="fig|1423769.4.peg.2812"/>
<evidence type="ECO:0000256" key="3">
    <source>
        <dbReference type="ARBA" id="ARBA00022649"/>
    </source>
</evidence>
<dbReference type="InterPro" id="IPR027417">
    <property type="entry name" value="P-loop_NTPase"/>
</dbReference>
<keyword evidence="5" id="KW-0067">ATP-binding</keyword>
<protein>
    <recommendedName>
        <fullName evidence="6">UDP-N-acetylglucosamine kinase</fullName>
        <ecNumber evidence="2">2.7.1.176</ecNumber>
    </recommendedName>
    <alternativeName>
        <fullName evidence="6">UDP-N-acetylglucosamine kinase</fullName>
    </alternativeName>
</protein>
<accession>A0A0R1RBU6</accession>
<sequence>MAGIPGAGKSEVARGFQTMITNVARVDADQFREYFPGYHGDNAKDFQRGSSLLVDFVYNKLIDRKYSVILDATFGFNKALDNVERAVRHGYVVTICYVCQDPVVAWHFIQGRARAEGRVVPAEAFINTYYQSRQNFLAAVAKYGEQIDAMIVYKTFDNNIADFSDSVQNPELVLPPLYSLEELKGAIL</sequence>
<feature type="domain" description="Zeta toxin" evidence="8">
    <location>
        <begin position="1"/>
        <end position="154"/>
    </location>
</feature>
<keyword evidence="10" id="KW-1185">Reference proteome</keyword>
<keyword evidence="3" id="KW-1277">Toxin-antitoxin system</keyword>
<proteinExistence type="inferred from homology"/>
<evidence type="ECO:0000313" key="9">
    <source>
        <dbReference type="EMBL" id="KRL52218.1"/>
    </source>
</evidence>
<dbReference type="Pfam" id="PF06414">
    <property type="entry name" value="Zeta_toxin"/>
    <property type="match status" value="1"/>
</dbReference>
<gene>
    <name evidence="9" type="ORF">FD01_GL002606</name>
</gene>
<dbReference type="Gene3D" id="3.40.50.300">
    <property type="entry name" value="P-loop containing nucleotide triphosphate hydrolases"/>
    <property type="match status" value="1"/>
</dbReference>
<evidence type="ECO:0000256" key="4">
    <source>
        <dbReference type="ARBA" id="ARBA00022741"/>
    </source>
</evidence>
<dbReference type="GO" id="GO:0016301">
    <property type="term" value="F:kinase activity"/>
    <property type="evidence" value="ECO:0007669"/>
    <property type="project" value="InterPro"/>
</dbReference>
<dbReference type="EMBL" id="AZEU01000043">
    <property type="protein sequence ID" value="KRL52218.1"/>
    <property type="molecule type" value="Genomic_DNA"/>
</dbReference>
<dbReference type="InterPro" id="IPR010488">
    <property type="entry name" value="Zeta_toxin_domain"/>
</dbReference>
<evidence type="ECO:0000256" key="2">
    <source>
        <dbReference type="ARBA" id="ARBA00011963"/>
    </source>
</evidence>
<keyword evidence="4" id="KW-0547">Nucleotide-binding</keyword>
<evidence type="ECO:0000256" key="6">
    <source>
        <dbReference type="ARBA" id="ARBA00032897"/>
    </source>
</evidence>
<comment type="similarity">
    <text evidence="1">Belongs to the zeta toxin family.</text>
</comment>
<name>A0A0R1RBU6_9LACO</name>
<dbReference type="AlphaFoldDB" id="A0A0R1RBU6"/>
<evidence type="ECO:0000313" key="10">
    <source>
        <dbReference type="Proteomes" id="UP000051790"/>
    </source>
</evidence>
<dbReference type="Proteomes" id="UP000051790">
    <property type="component" value="Unassembled WGS sequence"/>
</dbReference>
<evidence type="ECO:0000259" key="8">
    <source>
        <dbReference type="Pfam" id="PF06414"/>
    </source>
</evidence>
<evidence type="ECO:0000256" key="7">
    <source>
        <dbReference type="ARBA" id="ARBA00048178"/>
    </source>
</evidence>